<feature type="compositionally biased region" description="Polar residues" evidence="2">
    <location>
        <begin position="86"/>
        <end position="96"/>
    </location>
</feature>
<keyword evidence="1" id="KW-0479">Metal-binding</keyword>
<accession>A0A9P4QTC4</accession>
<evidence type="ECO:0000313" key="4">
    <source>
        <dbReference type="EMBL" id="KAF2732309.1"/>
    </source>
</evidence>
<evidence type="ECO:0000313" key="5">
    <source>
        <dbReference type="Proteomes" id="UP000799444"/>
    </source>
</evidence>
<proteinExistence type="predicted"/>
<protein>
    <recommendedName>
        <fullName evidence="3">C2H2-type domain-containing protein</fullName>
    </recommendedName>
</protein>
<gene>
    <name evidence="4" type="ORF">EJ04DRAFT_525447</name>
</gene>
<name>A0A9P4QTC4_9PLEO</name>
<sequence length="484" mass="54064">MPISSAPGTPAESQHRALRRCSISVQRASCWSLVHSQWHTTSYVGANPLSLSSRIPAHFVWPHVLIANLCHLHTWNYSRKMPTSGRPHSNLSWSQGEGQGGPYGHVNRSRSRDGFPSSSSTLDTTFNSGLTCPECNTTLTGRHQRRNLNRHLQSVHMRGHSRRAQNLECQDCLQRFNRSDAVRVHRRRIHGVVSQPPTPSSFTSRNEAQPTETFGMVAYDHDAPEHSKLSYTASIEFHSSSSPGSSDASSAAHDTAISTTTDNEPVTPSAQISQDQEKFDCVIRKLCEARGQPVKCRFRGSDSMWALVQHLQSRAHRKDFPILDHLRYCRVCRGLAIGGRECQNCQNPSEVDRGRRRTQARGARQPEMWRSLYLKVNPTATSIPSPYMKGGSSTEVTTIIEDTAGLPPYSPSGNGSLLEPMEDISLNDEQGRVFPSDNTSPHRFDPATPSRPGPLPHDRTRYIFFAPSSDDMYPLQDLFRLGQF</sequence>
<feature type="domain" description="C2H2-type" evidence="3">
    <location>
        <begin position="167"/>
        <end position="190"/>
    </location>
</feature>
<feature type="region of interest" description="Disordered" evidence="2">
    <location>
        <begin position="237"/>
        <end position="274"/>
    </location>
</feature>
<evidence type="ECO:0000259" key="3">
    <source>
        <dbReference type="PROSITE" id="PS50157"/>
    </source>
</evidence>
<feature type="compositionally biased region" description="Polar residues" evidence="2">
    <location>
        <begin position="263"/>
        <end position="274"/>
    </location>
</feature>
<dbReference type="PROSITE" id="PS50157">
    <property type="entry name" value="ZINC_FINGER_C2H2_2"/>
    <property type="match status" value="1"/>
</dbReference>
<dbReference type="Gene3D" id="3.30.160.60">
    <property type="entry name" value="Classic Zinc Finger"/>
    <property type="match status" value="1"/>
</dbReference>
<dbReference type="SMART" id="SM00355">
    <property type="entry name" value="ZnF_C2H2"/>
    <property type="match status" value="2"/>
</dbReference>
<feature type="region of interest" description="Disordered" evidence="2">
    <location>
        <begin position="84"/>
        <end position="122"/>
    </location>
</feature>
<dbReference type="PROSITE" id="PS00028">
    <property type="entry name" value="ZINC_FINGER_C2H2_1"/>
    <property type="match status" value="1"/>
</dbReference>
<dbReference type="InterPro" id="IPR013087">
    <property type="entry name" value="Znf_C2H2_type"/>
</dbReference>
<keyword evidence="5" id="KW-1185">Reference proteome</keyword>
<dbReference type="AlphaFoldDB" id="A0A9P4QTC4"/>
<keyword evidence="1" id="KW-0862">Zinc</keyword>
<reference evidence="4" key="1">
    <citation type="journal article" date="2020" name="Stud. Mycol.">
        <title>101 Dothideomycetes genomes: a test case for predicting lifestyles and emergence of pathogens.</title>
        <authorList>
            <person name="Haridas S."/>
            <person name="Albert R."/>
            <person name="Binder M."/>
            <person name="Bloem J."/>
            <person name="Labutti K."/>
            <person name="Salamov A."/>
            <person name="Andreopoulos B."/>
            <person name="Baker S."/>
            <person name="Barry K."/>
            <person name="Bills G."/>
            <person name="Bluhm B."/>
            <person name="Cannon C."/>
            <person name="Castanera R."/>
            <person name="Culley D."/>
            <person name="Daum C."/>
            <person name="Ezra D."/>
            <person name="Gonzalez J."/>
            <person name="Henrissat B."/>
            <person name="Kuo A."/>
            <person name="Liang C."/>
            <person name="Lipzen A."/>
            <person name="Lutzoni F."/>
            <person name="Magnuson J."/>
            <person name="Mondo S."/>
            <person name="Nolan M."/>
            <person name="Ohm R."/>
            <person name="Pangilinan J."/>
            <person name="Park H.-J."/>
            <person name="Ramirez L."/>
            <person name="Alfaro M."/>
            <person name="Sun H."/>
            <person name="Tritt A."/>
            <person name="Yoshinaga Y."/>
            <person name="Zwiers L.-H."/>
            <person name="Turgeon B."/>
            <person name="Goodwin S."/>
            <person name="Spatafora J."/>
            <person name="Crous P."/>
            <person name="Grigoriev I."/>
        </authorList>
    </citation>
    <scope>NUCLEOTIDE SEQUENCE</scope>
    <source>
        <strain evidence="4">CBS 125425</strain>
    </source>
</reference>
<dbReference type="GO" id="GO:0008270">
    <property type="term" value="F:zinc ion binding"/>
    <property type="evidence" value="ECO:0007669"/>
    <property type="project" value="UniProtKB-KW"/>
</dbReference>
<keyword evidence="1" id="KW-0863">Zinc-finger</keyword>
<feature type="compositionally biased region" description="Low complexity" evidence="2">
    <location>
        <begin position="239"/>
        <end position="262"/>
    </location>
</feature>
<dbReference type="Proteomes" id="UP000799444">
    <property type="component" value="Unassembled WGS sequence"/>
</dbReference>
<feature type="region of interest" description="Disordered" evidence="2">
    <location>
        <begin position="429"/>
        <end position="457"/>
    </location>
</feature>
<dbReference type="EMBL" id="ML996179">
    <property type="protein sequence ID" value="KAF2732309.1"/>
    <property type="molecule type" value="Genomic_DNA"/>
</dbReference>
<comment type="caution">
    <text evidence="4">The sequence shown here is derived from an EMBL/GenBank/DDBJ whole genome shotgun (WGS) entry which is preliminary data.</text>
</comment>
<evidence type="ECO:0000256" key="2">
    <source>
        <dbReference type="SAM" id="MobiDB-lite"/>
    </source>
</evidence>
<evidence type="ECO:0000256" key="1">
    <source>
        <dbReference type="PROSITE-ProRule" id="PRU00042"/>
    </source>
</evidence>
<organism evidence="4 5">
    <name type="scientific">Polyplosphaeria fusca</name>
    <dbReference type="NCBI Taxonomy" id="682080"/>
    <lineage>
        <taxon>Eukaryota</taxon>
        <taxon>Fungi</taxon>
        <taxon>Dikarya</taxon>
        <taxon>Ascomycota</taxon>
        <taxon>Pezizomycotina</taxon>
        <taxon>Dothideomycetes</taxon>
        <taxon>Pleosporomycetidae</taxon>
        <taxon>Pleosporales</taxon>
        <taxon>Tetraplosphaeriaceae</taxon>
        <taxon>Polyplosphaeria</taxon>
    </lineage>
</organism>